<feature type="domain" description="MacB-like periplasmic core" evidence="9">
    <location>
        <begin position="21"/>
        <end position="221"/>
    </location>
</feature>
<feature type="transmembrane region" description="Helical" evidence="7">
    <location>
        <begin position="291"/>
        <end position="313"/>
    </location>
</feature>
<proteinExistence type="inferred from homology"/>
<dbReference type="PANTHER" id="PTHR30572:SF4">
    <property type="entry name" value="ABC TRANSPORTER PERMEASE YTRF"/>
    <property type="match status" value="1"/>
</dbReference>
<evidence type="ECO:0000313" key="11">
    <source>
        <dbReference type="Proteomes" id="UP000297739"/>
    </source>
</evidence>
<dbReference type="OrthoDB" id="9770036at2"/>
<gene>
    <name evidence="10" type="ORF">E5J99_15770</name>
</gene>
<dbReference type="Pfam" id="PF02687">
    <property type="entry name" value="FtsX"/>
    <property type="match status" value="1"/>
</dbReference>
<name>A0A4Z0PID3_9BACT</name>
<evidence type="ECO:0000256" key="4">
    <source>
        <dbReference type="ARBA" id="ARBA00022989"/>
    </source>
</evidence>
<accession>A0A4Z0PID3</accession>
<dbReference type="GO" id="GO:0005886">
    <property type="term" value="C:plasma membrane"/>
    <property type="evidence" value="ECO:0007669"/>
    <property type="project" value="UniProtKB-SubCell"/>
</dbReference>
<keyword evidence="3 7" id="KW-0812">Transmembrane</keyword>
<dbReference type="PANTHER" id="PTHR30572">
    <property type="entry name" value="MEMBRANE COMPONENT OF TRANSPORTER-RELATED"/>
    <property type="match status" value="1"/>
</dbReference>
<dbReference type="EMBL" id="SRLD01000034">
    <property type="protein sequence ID" value="TGE14519.1"/>
    <property type="molecule type" value="Genomic_DNA"/>
</dbReference>
<comment type="caution">
    <text evidence="10">The sequence shown here is derived from an EMBL/GenBank/DDBJ whole genome shotgun (WGS) entry which is preliminary data.</text>
</comment>
<keyword evidence="11" id="KW-1185">Reference proteome</keyword>
<evidence type="ECO:0000256" key="1">
    <source>
        <dbReference type="ARBA" id="ARBA00004651"/>
    </source>
</evidence>
<feature type="domain" description="ABC3 transporter permease C-terminal" evidence="8">
    <location>
        <begin position="291"/>
        <end position="405"/>
    </location>
</feature>
<dbReference type="Pfam" id="PF12704">
    <property type="entry name" value="MacB_PCD"/>
    <property type="match status" value="1"/>
</dbReference>
<feature type="transmembrane region" description="Helical" evidence="7">
    <location>
        <begin position="375"/>
        <end position="395"/>
    </location>
</feature>
<evidence type="ECO:0000256" key="5">
    <source>
        <dbReference type="ARBA" id="ARBA00023136"/>
    </source>
</evidence>
<evidence type="ECO:0000313" key="10">
    <source>
        <dbReference type="EMBL" id="TGE14519.1"/>
    </source>
</evidence>
<dbReference type="InterPro" id="IPR050250">
    <property type="entry name" value="Macrolide_Exporter_MacB"/>
</dbReference>
<sequence>MHLLENIKEAFRSIHSNLLRTVLTALIVSIGIMSLVGILTAIDAIKYSLNQTFASLGANSFEMKAKGYTNRVRRGGVQGKTYPAITYLQAKQYKEQLGDEGQVGISAYIAGAAEVKAEGQKTNPNMNVVAGDENYLQIQNYNLSRGRAFSSIELDNGTNVAIVGKEITDKLFPNQSPVDRYIYLLGRRFQVVGELEKSGSTMGGGGADRMVLIPLETGNQMPRQRALTYDIKTATLDPENLTYLTGQATGIMRAVRHDQLAQQDSFEVERSDSLAGKLDSLSGNLRMGGGLVGFITLLGASIALMNIMMVSVTERTREIGIRKALGATSRQIRQQFLIEAIVICVLGGLLGIVLGVTMGNSISLFIGEGAFLVPWFWMTMGLAICIAVGLASGYYPASKAAGLDPIESLRYE</sequence>
<evidence type="ECO:0000259" key="8">
    <source>
        <dbReference type="Pfam" id="PF02687"/>
    </source>
</evidence>
<feature type="transmembrane region" description="Helical" evidence="7">
    <location>
        <begin position="21"/>
        <end position="42"/>
    </location>
</feature>
<evidence type="ECO:0000256" key="2">
    <source>
        <dbReference type="ARBA" id="ARBA00022475"/>
    </source>
</evidence>
<comment type="similarity">
    <text evidence="6">Belongs to the ABC-4 integral membrane protein family.</text>
</comment>
<dbReference type="RefSeq" id="WP_135498777.1">
    <property type="nucleotide sequence ID" value="NZ_SRLD01000034.1"/>
</dbReference>
<evidence type="ECO:0000256" key="3">
    <source>
        <dbReference type="ARBA" id="ARBA00022692"/>
    </source>
</evidence>
<keyword evidence="5 7" id="KW-0472">Membrane</keyword>
<evidence type="ECO:0000256" key="7">
    <source>
        <dbReference type="SAM" id="Phobius"/>
    </source>
</evidence>
<dbReference type="GO" id="GO:0022857">
    <property type="term" value="F:transmembrane transporter activity"/>
    <property type="evidence" value="ECO:0007669"/>
    <property type="project" value="TreeGrafter"/>
</dbReference>
<organism evidence="10 11">
    <name type="scientific">Hymenobacter elongatus</name>
    <dbReference type="NCBI Taxonomy" id="877208"/>
    <lineage>
        <taxon>Bacteria</taxon>
        <taxon>Pseudomonadati</taxon>
        <taxon>Bacteroidota</taxon>
        <taxon>Cytophagia</taxon>
        <taxon>Cytophagales</taxon>
        <taxon>Hymenobacteraceae</taxon>
        <taxon>Hymenobacter</taxon>
    </lineage>
</organism>
<reference evidence="10 11" key="1">
    <citation type="submission" date="2019-04" db="EMBL/GenBank/DDBJ databases">
        <authorList>
            <person name="Feng G."/>
            <person name="Zhang J."/>
            <person name="Zhu H."/>
        </authorList>
    </citation>
    <scope>NUCLEOTIDE SEQUENCE [LARGE SCALE GENOMIC DNA]</scope>
    <source>
        <strain evidence="10 11">JCM 17223</strain>
    </source>
</reference>
<feature type="transmembrane region" description="Helical" evidence="7">
    <location>
        <begin position="336"/>
        <end position="355"/>
    </location>
</feature>
<dbReference type="InterPro" id="IPR003838">
    <property type="entry name" value="ABC3_permease_C"/>
</dbReference>
<keyword evidence="4 7" id="KW-1133">Transmembrane helix</keyword>
<dbReference type="Proteomes" id="UP000297739">
    <property type="component" value="Unassembled WGS sequence"/>
</dbReference>
<dbReference type="InterPro" id="IPR025857">
    <property type="entry name" value="MacB_PCD"/>
</dbReference>
<keyword evidence="2" id="KW-1003">Cell membrane</keyword>
<comment type="subcellular location">
    <subcellularLocation>
        <location evidence="1">Cell membrane</location>
        <topology evidence="1">Multi-pass membrane protein</topology>
    </subcellularLocation>
</comment>
<dbReference type="AlphaFoldDB" id="A0A4Z0PID3"/>
<evidence type="ECO:0000259" key="9">
    <source>
        <dbReference type="Pfam" id="PF12704"/>
    </source>
</evidence>
<evidence type="ECO:0000256" key="6">
    <source>
        <dbReference type="ARBA" id="ARBA00038076"/>
    </source>
</evidence>
<protein>
    <submittedName>
        <fullName evidence="10">ABC transporter permease</fullName>
    </submittedName>
</protein>